<feature type="domain" description="Quinate/shikimate 5-dehydrogenase/glutamyl-tRNA reductase" evidence="6">
    <location>
        <begin position="124"/>
        <end position="197"/>
    </location>
</feature>
<sequence>MRAPTGETRLAAVIGSPVEHSLSPLLFNTAFEAADIDWVYVALEVEHLRVPDAFAGIRAMGLGGVSVTMPDKEAAAACADSLTPDAELLGAVNCIVNVDGHLVGHNTDGAGFVAALGAELLFDPSDRRCVVLGAGGSARSIALALVRAGAGEVVIVNRTSERAEKAVALLGAVGRAVAPDDAGEVLRSADLIVNATSIGMGDPSDDEVPFDVSLIHPGQVVVDIVYRPLRTPLLIAAAARGASTANGVSMLVHQAAIQFELWTGRAAPVAAMTAVVADKLA</sequence>
<dbReference type="PANTHER" id="PTHR21089:SF1">
    <property type="entry name" value="BIFUNCTIONAL 3-DEHYDROQUINATE DEHYDRATASE_SHIKIMATE DEHYDROGENASE, CHLOROPLASTIC"/>
    <property type="match status" value="1"/>
</dbReference>
<organism evidence="9">
    <name type="scientific">freshwater metagenome</name>
    <dbReference type="NCBI Taxonomy" id="449393"/>
    <lineage>
        <taxon>unclassified sequences</taxon>
        <taxon>metagenomes</taxon>
        <taxon>ecological metagenomes</taxon>
    </lineage>
</organism>
<evidence type="ECO:0000259" key="6">
    <source>
        <dbReference type="Pfam" id="PF01488"/>
    </source>
</evidence>
<dbReference type="GO" id="GO:0009073">
    <property type="term" value="P:aromatic amino acid family biosynthetic process"/>
    <property type="evidence" value="ECO:0007669"/>
    <property type="project" value="UniProtKB-KW"/>
</dbReference>
<dbReference type="SUPFAM" id="SSF53223">
    <property type="entry name" value="Aminoacid dehydrogenase-like, N-terminal domain"/>
    <property type="match status" value="1"/>
</dbReference>
<dbReference type="InterPro" id="IPR036291">
    <property type="entry name" value="NAD(P)-bd_dom_sf"/>
</dbReference>
<keyword evidence="5" id="KW-0057">Aromatic amino acid biosynthesis</keyword>
<evidence type="ECO:0000256" key="5">
    <source>
        <dbReference type="ARBA" id="ARBA00023141"/>
    </source>
</evidence>
<evidence type="ECO:0000256" key="4">
    <source>
        <dbReference type="ARBA" id="ARBA00023002"/>
    </source>
</evidence>
<evidence type="ECO:0000259" key="7">
    <source>
        <dbReference type="Pfam" id="PF08501"/>
    </source>
</evidence>
<dbReference type="GO" id="GO:0008652">
    <property type="term" value="P:amino acid biosynthetic process"/>
    <property type="evidence" value="ECO:0007669"/>
    <property type="project" value="UniProtKB-KW"/>
</dbReference>
<dbReference type="UniPathway" id="UPA00053">
    <property type="reaction ID" value="UER00087"/>
</dbReference>
<name>A0A6J6GA80_9ZZZZ</name>
<dbReference type="InterPro" id="IPR041121">
    <property type="entry name" value="SDH_C"/>
</dbReference>
<dbReference type="Pfam" id="PF01488">
    <property type="entry name" value="Shikimate_DH"/>
    <property type="match status" value="1"/>
</dbReference>
<dbReference type="InterPro" id="IPR022893">
    <property type="entry name" value="Shikimate_DH_fam"/>
</dbReference>
<dbReference type="Gene3D" id="3.40.50.720">
    <property type="entry name" value="NAD(P)-binding Rossmann-like Domain"/>
    <property type="match status" value="1"/>
</dbReference>
<keyword evidence="3" id="KW-0521">NADP</keyword>
<dbReference type="AlphaFoldDB" id="A0A6J6GA80"/>
<dbReference type="GO" id="GO:0009423">
    <property type="term" value="P:chorismate biosynthetic process"/>
    <property type="evidence" value="ECO:0007669"/>
    <property type="project" value="UniProtKB-UniPathway"/>
</dbReference>
<dbReference type="SUPFAM" id="SSF51735">
    <property type="entry name" value="NAD(P)-binding Rossmann-fold domains"/>
    <property type="match status" value="1"/>
</dbReference>
<dbReference type="Pfam" id="PF08501">
    <property type="entry name" value="Shikimate_dh_N"/>
    <property type="match status" value="1"/>
</dbReference>
<keyword evidence="2" id="KW-0028">Amino-acid biosynthesis</keyword>
<protein>
    <recommendedName>
        <fullName evidence="1">shikimate dehydrogenase (NADP(+))</fullName>
        <ecNumber evidence="1">1.1.1.25</ecNumber>
    </recommendedName>
</protein>
<dbReference type="GO" id="GO:0004764">
    <property type="term" value="F:shikimate 3-dehydrogenase (NADP+) activity"/>
    <property type="evidence" value="ECO:0007669"/>
    <property type="project" value="UniProtKB-EC"/>
</dbReference>
<dbReference type="InterPro" id="IPR011342">
    <property type="entry name" value="Shikimate_DH"/>
</dbReference>
<dbReference type="NCBIfam" id="NF001319">
    <property type="entry name" value="PRK00258.3-3"/>
    <property type="match status" value="1"/>
</dbReference>
<dbReference type="GO" id="GO:0050661">
    <property type="term" value="F:NADP binding"/>
    <property type="evidence" value="ECO:0007669"/>
    <property type="project" value="InterPro"/>
</dbReference>
<dbReference type="GO" id="GO:0019632">
    <property type="term" value="P:shikimate metabolic process"/>
    <property type="evidence" value="ECO:0007669"/>
    <property type="project" value="InterPro"/>
</dbReference>
<dbReference type="InterPro" id="IPR013708">
    <property type="entry name" value="Shikimate_DH-bd_N"/>
</dbReference>
<keyword evidence="4" id="KW-0560">Oxidoreductase</keyword>
<evidence type="ECO:0000259" key="8">
    <source>
        <dbReference type="Pfam" id="PF18317"/>
    </source>
</evidence>
<dbReference type="Gene3D" id="3.40.50.10860">
    <property type="entry name" value="Leucine Dehydrogenase, chain A, domain 1"/>
    <property type="match status" value="1"/>
</dbReference>
<dbReference type="Pfam" id="PF18317">
    <property type="entry name" value="SDH_C"/>
    <property type="match status" value="1"/>
</dbReference>
<feature type="domain" description="Shikimate dehydrogenase substrate binding N-terminal" evidence="7">
    <location>
        <begin position="13"/>
        <end position="95"/>
    </location>
</feature>
<dbReference type="InterPro" id="IPR006151">
    <property type="entry name" value="Shikm_DH/Glu-tRNA_Rdtase"/>
</dbReference>
<gene>
    <name evidence="9" type="ORF">UFOPK1835_00081</name>
</gene>
<feature type="domain" description="SDH C-terminal" evidence="8">
    <location>
        <begin position="247"/>
        <end position="276"/>
    </location>
</feature>
<evidence type="ECO:0000313" key="9">
    <source>
        <dbReference type="EMBL" id="CAB4596353.1"/>
    </source>
</evidence>
<evidence type="ECO:0000256" key="2">
    <source>
        <dbReference type="ARBA" id="ARBA00022605"/>
    </source>
</evidence>
<dbReference type="EC" id="1.1.1.25" evidence="1"/>
<dbReference type="InterPro" id="IPR046346">
    <property type="entry name" value="Aminoacid_DH-like_N_sf"/>
</dbReference>
<evidence type="ECO:0000256" key="1">
    <source>
        <dbReference type="ARBA" id="ARBA00012962"/>
    </source>
</evidence>
<dbReference type="HAMAP" id="MF_00222">
    <property type="entry name" value="Shikimate_DH_AroE"/>
    <property type="match status" value="1"/>
</dbReference>
<dbReference type="NCBIfam" id="TIGR00507">
    <property type="entry name" value="aroE"/>
    <property type="match status" value="1"/>
</dbReference>
<proteinExistence type="inferred from homology"/>
<accession>A0A6J6GA80</accession>
<evidence type="ECO:0000256" key="3">
    <source>
        <dbReference type="ARBA" id="ARBA00022857"/>
    </source>
</evidence>
<dbReference type="CDD" id="cd01065">
    <property type="entry name" value="NAD_bind_Shikimate_DH"/>
    <property type="match status" value="1"/>
</dbReference>
<reference evidence="9" key="1">
    <citation type="submission" date="2020-05" db="EMBL/GenBank/DDBJ databases">
        <authorList>
            <person name="Chiriac C."/>
            <person name="Salcher M."/>
            <person name="Ghai R."/>
            <person name="Kavagutti S V."/>
        </authorList>
    </citation>
    <scope>NUCLEOTIDE SEQUENCE</scope>
</reference>
<dbReference type="GO" id="GO:0005829">
    <property type="term" value="C:cytosol"/>
    <property type="evidence" value="ECO:0007669"/>
    <property type="project" value="TreeGrafter"/>
</dbReference>
<dbReference type="PANTHER" id="PTHR21089">
    <property type="entry name" value="SHIKIMATE DEHYDROGENASE"/>
    <property type="match status" value="1"/>
</dbReference>
<dbReference type="EMBL" id="CAEZUP010000002">
    <property type="protein sequence ID" value="CAB4596353.1"/>
    <property type="molecule type" value="Genomic_DNA"/>
</dbReference>